<gene>
    <name evidence="4" type="ORF">C7K25_12785</name>
</gene>
<evidence type="ECO:0000259" key="3">
    <source>
        <dbReference type="PROSITE" id="PS51278"/>
    </source>
</evidence>
<name>A0ABT7CAQ6_9MICO</name>
<reference evidence="4" key="2">
    <citation type="journal article" date="2022" name="Sci. Rep.">
        <title>In silico prediction of the enzymes involved in the degradation of the herbicide molinate by Gulosibacter molinativorax ON4T.</title>
        <authorList>
            <person name="Lopes A.R."/>
            <person name="Bunin E."/>
            <person name="Viana A.T."/>
            <person name="Froufe H."/>
            <person name="Munoz-Merida A."/>
            <person name="Pinho D."/>
            <person name="Figueiredo J."/>
            <person name="Barroso C."/>
            <person name="Vaz-Moreira I."/>
            <person name="Bellanger X."/>
            <person name="Egas C."/>
            <person name="Nunes O.C."/>
        </authorList>
    </citation>
    <scope>NUCLEOTIDE SEQUENCE</scope>
    <source>
        <strain evidence="4">ON4</strain>
    </source>
</reference>
<proteinExistence type="predicted"/>
<keyword evidence="1 4" id="KW-0315">Glutamine amidotransferase</keyword>
<dbReference type="PANTHER" id="PTHR42824:SF1">
    <property type="entry name" value="GLUTAMINE AMIDOTRANSFERASE YAFJ-RELATED"/>
    <property type="match status" value="1"/>
</dbReference>
<evidence type="ECO:0000313" key="4">
    <source>
        <dbReference type="EMBL" id="MDJ1372235.1"/>
    </source>
</evidence>
<protein>
    <submittedName>
        <fullName evidence="4">Class II glutamine amidotransferase</fullName>
    </submittedName>
</protein>
<dbReference type="Pfam" id="PF13230">
    <property type="entry name" value="GATase_4"/>
    <property type="match status" value="1"/>
</dbReference>
<keyword evidence="5" id="KW-1185">Reference proteome</keyword>
<dbReference type="PROSITE" id="PS51278">
    <property type="entry name" value="GATASE_TYPE_2"/>
    <property type="match status" value="1"/>
</dbReference>
<dbReference type="Proteomes" id="UP001170379">
    <property type="component" value="Unassembled WGS sequence"/>
</dbReference>
<dbReference type="InterPro" id="IPR029055">
    <property type="entry name" value="Ntn_hydrolases_N"/>
</dbReference>
<evidence type="ECO:0000256" key="1">
    <source>
        <dbReference type="ARBA" id="ARBA00022962"/>
    </source>
</evidence>
<dbReference type="InterPro" id="IPR026869">
    <property type="entry name" value="EgtC-like"/>
</dbReference>
<sequence>MTTLVAHPRANSGPVEGWTESELRPGNRVEAATSQRKGEVMCRLLAYAAPRETTVSEVIGAENAGAFQRMTTVHNDGWGTAWLAAGPGEPEPEVESLRVSTPGQHDPLLESALTEDASTSRLVHLRLATDTHKRTKVNTHPFLKEEFAFAHNGSIIPVEIFEELLRPESYGDVEGTTDSELYFAFIRQEIRDLGGTVADGVVSAVQKLRAAFPVASLNAVVLTNEELIVVHANSTAYVNDATFRSYGVDPEALPIDHREYYYKLAMYQAADGTTVFSSTGIDLAGWSRVPDDTITRVDLDTLELSQRKIFDSTQTATRLEPTALNDATILELAPRRERRNPYNWAI</sequence>
<dbReference type="Gene3D" id="3.60.20.10">
    <property type="entry name" value="Glutamine Phosphoribosylpyrophosphate, subunit 1, domain 1"/>
    <property type="match status" value="1"/>
</dbReference>
<organism evidence="4 5">
    <name type="scientific">Gulosibacter molinativorax</name>
    <dbReference type="NCBI Taxonomy" id="256821"/>
    <lineage>
        <taxon>Bacteria</taxon>
        <taxon>Bacillati</taxon>
        <taxon>Actinomycetota</taxon>
        <taxon>Actinomycetes</taxon>
        <taxon>Micrococcales</taxon>
        <taxon>Microbacteriaceae</taxon>
        <taxon>Gulosibacter</taxon>
    </lineage>
</organism>
<feature type="region of interest" description="Disordered" evidence="2">
    <location>
        <begin position="1"/>
        <end position="21"/>
    </location>
</feature>
<feature type="domain" description="Glutamine amidotransferase type-2" evidence="3">
    <location>
        <begin position="42"/>
        <end position="300"/>
    </location>
</feature>
<evidence type="ECO:0000313" key="5">
    <source>
        <dbReference type="Proteomes" id="UP001170379"/>
    </source>
</evidence>
<dbReference type="InterPro" id="IPR017932">
    <property type="entry name" value="GATase_2_dom"/>
</dbReference>
<dbReference type="PANTHER" id="PTHR42824">
    <property type="entry name" value="GLUTAMINE AMIDOTRANSFERASE"/>
    <property type="match status" value="1"/>
</dbReference>
<reference evidence="4" key="1">
    <citation type="submission" date="2018-03" db="EMBL/GenBank/DDBJ databases">
        <authorList>
            <person name="Nunes O.C."/>
            <person name="Lopes A.R."/>
            <person name="Froufe H."/>
            <person name="Munoz-Merida A."/>
            <person name="Barroso C."/>
            <person name="Egas C."/>
        </authorList>
    </citation>
    <scope>NUCLEOTIDE SEQUENCE</scope>
    <source>
        <strain evidence="4">ON4</strain>
    </source>
</reference>
<evidence type="ECO:0000256" key="2">
    <source>
        <dbReference type="SAM" id="MobiDB-lite"/>
    </source>
</evidence>
<comment type="caution">
    <text evidence="4">The sequence shown here is derived from an EMBL/GenBank/DDBJ whole genome shotgun (WGS) entry which is preliminary data.</text>
</comment>
<dbReference type="CDD" id="cd01908">
    <property type="entry name" value="YafJ"/>
    <property type="match status" value="1"/>
</dbReference>
<accession>A0ABT7CAQ6</accession>
<dbReference type="SUPFAM" id="SSF56235">
    <property type="entry name" value="N-terminal nucleophile aminohydrolases (Ntn hydrolases)"/>
    <property type="match status" value="1"/>
</dbReference>
<dbReference type="EMBL" id="PXVD01000022">
    <property type="protein sequence ID" value="MDJ1372235.1"/>
    <property type="molecule type" value="Genomic_DNA"/>
</dbReference>